<evidence type="ECO:0000313" key="1">
    <source>
        <dbReference type="EMBL" id="REF31186.1"/>
    </source>
</evidence>
<dbReference type="EMBL" id="QTUA01000001">
    <property type="protein sequence ID" value="REF31186.1"/>
    <property type="molecule type" value="Genomic_DNA"/>
</dbReference>
<proteinExistence type="predicted"/>
<sequence>MYGLSRDTDLSGMTDMCLTLVCFGQYQTQLRFISTRWLDHASISIEGDSAPLGSTAIQRGSPSTVLIVSMPDRANSGQLVQ</sequence>
<keyword evidence="2" id="KW-1185">Reference proteome</keyword>
<dbReference type="AlphaFoldDB" id="A0A3D9UPH8"/>
<protein>
    <submittedName>
        <fullName evidence="1">Uncharacterized protein</fullName>
    </submittedName>
</protein>
<comment type="caution">
    <text evidence="1">The sequence shown here is derived from an EMBL/GenBank/DDBJ whole genome shotgun (WGS) entry which is preliminary data.</text>
</comment>
<dbReference type="Proteomes" id="UP000256253">
    <property type="component" value="Unassembled WGS sequence"/>
</dbReference>
<evidence type="ECO:0000313" key="2">
    <source>
        <dbReference type="Proteomes" id="UP000256253"/>
    </source>
</evidence>
<gene>
    <name evidence="1" type="ORF">DFJ65_2232</name>
</gene>
<reference evidence="1 2" key="1">
    <citation type="submission" date="2018-08" db="EMBL/GenBank/DDBJ databases">
        <title>Sequencing the genomes of 1000 actinobacteria strains.</title>
        <authorList>
            <person name="Klenk H.-P."/>
        </authorList>
    </citation>
    <scope>NUCLEOTIDE SEQUENCE [LARGE SCALE GENOMIC DNA]</scope>
    <source>
        <strain evidence="1 2">DSM 22967</strain>
    </source>
</reference>
<accession>A0A3D9UPH8</accession>
<organism evidence="1 2">
    <name type="scientific">Calidifontibacter indicus</name>
    <dbReference type="NCBI Taxonomy" id="419650"/>
    <lineage>
        <taxon>Bacteria</taxon>
        <taxon>Bacillati</taxon>
        <taxon>Actinomycetota</taxon>
        <taxon>Actinomycetes</taxon>
        <taxon>Micrococcales</taxon>
        <taxon>Dermacoccaceae</taxon>
        <taxon>Calidifontibacter</taxon>
    </lineage>
</organism>
<name>A0A3D9UPH8_9MICO</name>